<evidence type="ECO:0000313" key="2">
    <source>
        <dbReference type="EMBL" id="RPA95115.1"/>
    </source>
</evidence>
<gene>
    <name evidence="2" type="ORF">L873DRAFT_1339084</name>
</gene>
<name>A0A3N4JA78_9PEZI</name>
<dbReference type="EMBL" id="ML120429">
    <property type="protein sequence ID" value="RPA95115.1"/>
    <property type="molecule type" value="Genomic_DNA"/>
</dbReference>
<evidence type="ECO:0000256" key="1">
    <source>
        <dbReference type="SAM" id="MobiDB-lite"/>
    </source>
</evidence>
<feature type="region of interest" description="Disordered" evidence="1">
    <location>
        <begin position="1"/>
        <end position="33"/>
    </location>
</feature>
<reference evidence="2 3" key="1">
    <citation type="journal article" date="2018" name="Nat. Ecol. Evol.">
        <title>Pezizomycetes genomes reveal the molecular basis of ectomycorrhizal truffle lifestyle.</title>
        <authorList>
            <person name="Murat C."/>
            <person name="Payen T."/>
            <person name="Noel B."/>
            <person name="Kuo A."/>
            <person name="Morin E."/>
            <person name="Chen J."/>
            <person name="Kohler A."/>
            <person name="Krizsan K."/>
            <person name="Balestrini R."/>
            <person name="Da Silva C."/>
            <person name="Montanini B."/>
            <person name="Hainaut M."/>
            <person name="Levati E."/>
            <person name="Barry K.W."/>
            <person name="Belfiori B."/>
            <person name="Cichocki N."/>
            <person name="Clum A."/>
            <person name="Dockter R.B."/>
            <person name="Fauchery L."/>
            <person name="Guy J."/>
            <person name="Iotti M."/>
            <person name="Le Tacon F."/>
            <person name="Lindquist E.A."/>
            <person name="Lipzen A."/>
            <person name="Malagnac F."/>
            <person name="Mello A."/>
            <person name="Molinier V."/>
            <person name="Miyauchi S."/>
            <person name="Poulain J."/>
            <person name="Riccioni C."/>
            <person name="Rubini A."/>
            <person name="Sitrit Y."/>
            <person name="Splivallo R."/>
            <person name="Traeger S."/>
            <person name="Wang M."/>
            <person name="Zifcakova L."/>
            <person name="Wipf D."/>
            <person name="Zambonelli A."/>
            <person name="Paolocci F."/>
            <person name="Nowrousian M."/>
            <person name="Ottonello S."/>
            <person name="Baldrian P."/>
            <person name="Spatafora J.W."/>
            <person name="Henrissat B."/>
            <person name="Nagy L.G."/>
            <person name="Aury J.M."/>
            <person name="Wincker P."/>
            <person name="Grigoriev I.V."/>
            <person name="Bonfante P."/>
            <person name="Martin F.M."/>
        </authorList>
    </citation>
    <scope>NUCLEOTIDE SEQUENCE [LARGE SCALE GENOMIC DNA]</scope>
    <source>
        <strain evidence="2 3">120613-1</strain>
    </source>
</reference>
<proteinExistence type="predicted"/>
<accession>A0A3N4JA78</accession>
<organism evidence="2 3">
    <name type="scientific">Choiromyces venosus 120613-1</name>
    <dbReference type="NCBI Taxonomy" id="1336337"/>
    <lineage>
        <taxon>Eukaryota</taxon>
        <taxon>Fungi</taxon>
        <taxon>Dikarya</taxon>
        <taxon>Ascomycota</taxon>
        <taxon>Pezizomycotina</taxon>
        <taxon>Pezizomycetes</taxon>
        <taxon>Pezizales</taxon>
        <taxon>Tuberaceae</taxon>
        <taxon>Choiromyces</taxon>
    </lineage>
</organism>
<feature type="compositionally biased region" description="Basic residues" evidence="1">
    <location>
        <begin position="1"/>
        <end position="15"/>
    </location>
</feature>
<keyword evidence="3" id="KW-1185">Reference proteome</keyword>
<protein>
    <submittedName>
        <fullName evidence="2">Uncharacterized protein</fullName>
    </submittedName>
</protein>
<sequence length="128" mass="15465">MEREKKREKKKKKKKNSEEWEKSYTRDDLPSASMVSPPYGIFLSYKFPPCPLINIYPSSSPLLWKCLETPINWLRKPKTRQIHTFAPPFSFYSPTFHRRTKERFDKELQSTVDPSLIDLLRREFRRKI</sequence>
<feature type="compositionally biased region" description="Basic and acidic residues" evidence="1">
    <location>
        <begin position="16"/>
        <end position="29"/>
    </location>
</feature>
<dbReference type="AlphaFoldDB" id="A0A3N4JA78"/>
<dbReference type="Proteomes" id="UP000276215">
    <property type="component" value="Unassembled WGS sequence"/>
</dbReference>
<evidence type="ECO:0000313" key="3">
    <source>
        <dbReference type="Proteomes" id="UP000276215"/>
    </source>
</evidence>